<dbReference type="OrthoDB" id="1110896at2759"/>
<keyword evidence="1" id="KW-0812">Transmembrane</keyword>
<reference evidence="2" key="1">
    <citation type="submission" date="2020-09" db="EMBL/GenBank/DDBJ databases">
        <title>Genome-Enabled Discovery of Anthraquinone Biosynthesis in Senna tora.</title>
        <authorList>
            <person name="Kang S.-H."/>
            <person name="Pandey R.P."/>
            <person name="Lee C.-M."/>
            <person name="Sim J.-S."/>
            <person name="Jeong J.-T."/>
            <person name="Choi B.-S."/>
            <person name="Jung M."/>
            <person name="Ginzburg D."/>
            <person name="Zhao K."/>
            <person name="Won S.Y."/>
            <person name="Oh T.-J."/>
            <person name="Yu Y."/>
            <person name="Kim N.-H."/>
            <person name="Lee O.R."/>
            <person name="Lee T.-H."/>
            <person name="Bashyal P."/>
            <person name="Kim T.-S."/>
            <person name="Lee W.-H."/>
            <person name="Kawkins C."/>
            <person name="Kim C.-K."/>
            <person name="Kim J.S."/>
            <person name="Ahn B.O."/>
            <person name="Rhee S.Y."/>
            <person name="Sohng J.K."/>
        </authorList>
    </citation>
    <scope>NUCLEOTIDE SEQUENCE</scope>
    <source>
        <tissue evidence="2">Leaf</tissue>
    </source>
</reference>
<organism evidence="2 3">
    <name type="scientific">Senna tora</name>
    <dbReference type="NCBI Taxonomy" id="362788"/>
    <lineage>
        <taxon>Eukaryota</taxon>
        <taxon>Viridiplantae</taxon>
        <taxon>Streptophyta</taxon>
        <taxon>Embryophyta</taxon>
        <taxon>Tracheophyta</taxon>
        <taxon>Spermatophyta</taxon>
        <taxon>Magnoliopsida</taxon>
        <taxon>eudicotyledons</taxon>
        <taxon>Gunneridae</taxon>
        <taxon>Pentapetalae</taxon>
        <taxon>rosids</taxon>
        <taxon>fabids</taxon>
        <taxon>Fabales</taxon>
        <taxon>Fabaceae</taxon>
        <taxon>Caesalpinioideae</taxon>
        <taxon>Cassia clade</taxon>
        <taxon>Senna</taxon>
    </lineage>
</organism>
<dbReference type="EMBL" id="JAAIUW010000003">
    <property type="protein sequence ID" value="KAF7839427.1"/>
    <property type="molecule type" value="Genomic_DNA"/>
</dbReference>
<dbReference type="AlphaFoldDB" id="A0A834X7U0"/>
<proteinExistence type="predicted"/>
<dbReference type="Proteomes" id="UP000634136">
    <property type="component" value="Unassembled WGS sequence"/>
</dbReference>
<keyword evidence="1" id="KW-0472">Membrane</keyword>
<comment type="caution">
    <text evidence="2">The sequence shown here is derived from an EMBL/GenBank/DDBJ whole genome shotgun (WGS) entry which is preliminary data.</text>
</comment>
<evidence type="ECO:0000313" key="3">
    <source>
        <dbReference type="Proteomes" id="UP000634136"/>
    </source>
</evidence>
<name>A0A834X7U0_9FABA</name>
<feature type="transmembrane region" description="Helical" evidence="1">
    <location>
        <begin position="106"/>
        <end position="125"/>
    </location>
</feature>
<protein>
    <submittedName>
        <fullName evidence="2">Putative ribonuclease H protein</fullName>
    </submittedName>
</protein>
<keyword evidence="3" id="KW-1185">Reference proteome</keyword>
<evidence type="ECO:0000256" key="1">
    <source>
        <dbReference type="SAM" id="Phobius"/>
    </source>
</evidence>
<sequence length="156" mass="17076">MNLGKSEVKFNPNMEVDLKQSHGLTLQSQVVTKLGKYLESFVNGPNRDRDNYKLILDHLNLKLQGWMANLVSQAARGLHVISWGKVCRLKEMGGLCIRKFEPLNRALLGAIFVGVLVMELVLALTNPTDSLVIITTTPTSDCKISHGMVGSGIGTS</sequence>
<gene>
    <name evidence="2" type="ORF">G2W53_007909</name>
</gene>
<accession>A0A834X7U0</accession>
<keyword evidence="1" id="KW-1133">Transmembrane helix</keyword>
<evidence type="ECO:0000313" key="2">
    <source>
        <dbReference type="EMBL" id="KAF7839427.1"/>
    </source>
</evidence>